<accession>A0A0C3QMN1</accession>
<dbReference type="InterPro" id="IPR037231">
    <property type="entry name" value="NAP-like_sf"/>
</dbReference>
<organism evidence="4 5">
    <name type="scientific">Tulasnella calospora MUT 4182</name>
    <dbReference type="NCBI Taxonomy" id="1051891"/>
    <lineage>
        <taxon>Eukaryota</taxon>
        <taxon>Fungi</taxon>
        <taxon>Dikarya</taxon>
        <taxon>Basidiomycota</taxon>
        <taxon>Agaricomycotina</taxon>
        <taxon>Agaricomycetes</taxon>
        <taxon>Cantharellales</taxon>
        <taxon>Tulasnellaceae</taxon>
        <taxon>Tulasnella</taxon>
    </lineage>
</organism>
<dbReference type="InterPro" id="IPR002164">
    <property type="entry name" value="NAP_family"/>
</dbReference>
<dbReference type="SUPFAM" id="SSF143113">
    <property type="entry name" value="NAP-like"/>
    <property type="match status" value="1"/>
</dbReference>
<evidence type="ECO:0000313" key="4">
    <source>
        <dbReference type="EMBL" id="KIO28149.1"/>
    </source>
</evidence>
<dbReference type="OrthoDB" id="19419at2759"/>
<sequence length="273" mass="31282">MPSPSKTNASADDMEDEIIEELDNFDKTVMARVRLARDYLAYSKLQALYEQRRAVVSKIPKFWPHVLENHGPMEMELQHRDDIVAMSYLTDLWIVRDPKEPRAFTAEFHFSENPYFSDAVLKKEFKYVPAPPEDTADVPSSEPGEDGISDAQLVFDWDTDIKPQAIKINWKSDAKNLTKQHPRKNEDDDDEDVLDPGSFFNWFEHADDPKDLASTFEEDIFAHAIQYFLGKGPNPRDEEVGSGSEEEDDEDEDDEGSIDLEKPAKKKARHSAT</sequence>
<dbReference type="Proteomes" id="UP000054248">
    <property type="component" value="Unassembled WGS sequence"/>
</dbReference>
<comment type="similarity">
    <text evidence="1 2">Belongs to the nucleosome assembly protein (NAP) family.</text>
</comment>
<evidence type="ECO:0000256" key="2">
    <source>
        <dbReference type="RuleBase" id="RU003876"/>
    </source>
</evidence>
<evidence type="ECO:0000256" key="3">
    <source>
        <dbReference type="SAM" id="MobiDB-lite"/>
    </source>
</evidence>
<protein>
    <recommendedName>
        <fullName evidence="6">Nucleosome assembly protein</fullName>
    </recommendedName>
</protein>
<reference evidence="4 5" key="1">
    <citation type="submission" date="2014-04" db="EMBL/GenBank/DDBJ databases">
        <authorList>
            <consortium name="DOE Joint Genome Institute"/>
            <person name="Kuo A."/>
            <person name="Girlanda M."/>
            <person name="Perotto S."/>
            <person name="Kohler A."/>
            <person name="Nagy L.G."/>
            <person name="Floudas D."/>
            <person name="Copeland A."/>
            <person name="Barry K.W."/>
            <person name="Cichocki N."/>
            <person name="Veneault-Fourrey C."/>
            <person name="LaButti K."/>
            <person name="Lindquist E.A."/>
            <person name="Lipzen A."/>
            <person name="Lundell T."/>
            <person name="Morin E."/>
            <person name="Murat C."/>
            <person name="Sun H."/>
            <person name="Tunlid A."/>
            <person name="Henrissat B."/>
            <person name="Grigoriev I.V."/>
            <person name="Hibbett D.S."/>
            <person name="Martin F."/>
            <person name="Nordberg H.P."/>
            <person name="Cantor M.N."/>
            <person name="Hua S.X."/>
        </authorList>
    </citation>
    <scope>NUCLEOTIDE SEQUENCE [LARGE SCALE GENOMIC DNA]</scope>
    <source>
        <strain evidence="4 5">MUT 4182</strain>
    </source>
</reference>
<proteinExistence type="inferred from homology"/>
<keyword evidence="5" id="KW-1185">Reference proteome</keyword>
<reference evidence="5" key="2">
    <citation type="submission" date="2015-01" db="EMBL/GenBank/DDBJ databases">
        <title>Evolutionary Origins and Diversification of the Mycorrhizal Mutualists.</title>
        <authorList>
            <consortium name="DOE Joint Genome Institute"/>
            <consortium name="Mycorrhizal Genomics Consortium"/>
            <person name="Kohler A."/>
            <person name="Kuo A."/>
            <person name="Nagy L.G."/>
            <person name="Floudas D."/>
            <person name="Copeland A."/>
            <person name="Barry K.W."/>
            <person name="Cichocki N."/>
            <person name="Veneault-Fourrey C."/>
            <person name="LaButti K."/>
            <person name="Lindquist E.A."/>
            <person name="Lipzen A."/>
            <person name="Lundell T."/>
            <person name="Morin E."/>
            <person name="Murat C."/>
            <person name="Riley R."/>
            <person name="Ohm R."/>
            <person name="Sun H."/>
            <person name="Tunlid A."/>
            <person name="Henrissat B."/>
            <person name="Grigoriev I.V."/>
            <person name="Hibbett D.S."/>
            <person name="Martin F."/>
        </authorList>
    </citation>
    <scope>NUCLEOTIDE SEQUENCE [LARGE SCALE GENOMIC DNA]</scope>
    <source>
        <strain evidence="5">MUT 4182</strain>
    </source>
</reference>
<name>A0A0C3QMN1_9AGAM</name>
<feature type="region of interest" description="Disordered" evidence="3">
    <location>
        <begin position="229"/>
        <end position="273"/>
    </location>
</feature>
<dbReference type="Gene3D" id="3.30.1120.90">
    <property type="entry name" value="Nucleosome assembly protein"/>
    <property type="match status" value="1"/>
</dbReference>
<gene>
    <name evidence="4" type="ORF">M407DRAFT_183933</name>
</gene>
<dbReference type="GO" id="GO:0005634">
    <property type="term" value="C:nucleus"/>
    <property type="evidence" value="ECO:0007669"/>
    <property type="project" value="InterPro"/>
</dbReference>
<dbReference type="HOGENOM" id="CLU_079108_0_0_1"/>
<evidence type="ECO:0000256" key="1">
    <source>
        <dbReference type="ARBA" id="ARBA00009947"/>
    </source>
</evidence>
<dbReference type="STRING" id="1051891.A0A0C3QMN1"/>
<evidence type="ECO:0000313" key="5">
    <source>
        <dbReference type="Proteomes" id="UP000054248"/>
    </source>
</evidence>
<dbReference type="EMBL" id="KN822998">
    <property type="protein sequence ID" value="KIO28149.1"/>
    <property type="molecule type" value="Genomic_DNA"/>
</dbReference>
<feature type="compositionally biased region" description="Basic residues" evidence="3">
    <location>
        <begin position="264"/>
        <end position="273"/>
    </location>
</feature>
<dbReference type="PANTHER" id="PTHR11875">
    <property type="entry name" value="TESTIS-SPECIFIC Y-ENCODED PROTEIN"/>
    <property type="match status" value="1"/>
</dbReference>
<feature type="compositionally biased region" description="Acidic residues" evidence="3">
    <location>
        <begin position="244"/>
        <end position="258"/>
    </location>
</feature>
<dbReference type="Pfam" id="PF00956">
    <property type="entry name" value="NAP"/>
    <property type="match status" value="1"/>
</dbReference>
<dbReference type="GO" id="GO:0006334">
    <property type="term" value="P:nucleosome assembly"/>
    <property type="evidence" value="ECO:0007669"/>
    <property type="project" value="InterPro"/>
</dbReference>
<dbReference type="AlphaFoldDB" id="A0A0C3QMN1"/>
<evidence type="ECO:0008006" key="6">
    <source>
        <dbReference type="Google" id="ProtNLM"/>
    </source>
</evidence>